<gene>
    <name evidence="3" type="ORF">SAMN04488115_110137</name>
</gene>
<evidence type="ECO:0000256" key="2">
    <source>
        <dbReference type="SAM" id="SignalP"/>
    </source>
</evidence>
<protein>
    <recommendedName>
        <fullName evidence="5">Beta-barrel assembly machine subunit BamF</fullName>
    </recommendedName>
</protein>
<dbReference type="RefSeq" id="WP_103874593.1">
    <property type="nucleotide sequence ID" value="NZ_FNUY01000010.1"/>
</dbReference>
<sequence length="120" mass="12421">MLIDFPTPKLLFSFLLLAATGLVMAGCANDGAGKAVAEAAGMATTPQESKPFVKESRLAGADYIPVGSVITREAKRKPVAEFKTLETELEAKRLGNEAAGTQAKALGATPPPQPAIVPTN</sequence>
<organism evidence="3 4">
    <name type="scientific">Bosea lathyri</name>
    <dbReference type="NCBI Taxonomy" id="1036778"/>
    <lineage>
        <taxon>Bacteria</taxon>
        <taxon>Pseudomonadati</taxon>
        <taxon>Pseudomonadota</taxon>
        <taxon>Alphaproteobacteria</taxon>
        <taxon>Hyphomicrobiales</taxon>
        <taxon>Boseaceae</taxon>
        <taxon>Bosea</taxon>
    </lineage>
</organism>
<evidence type="ECO:0000256" key="1">
    <source>
        <dbReference type="SAM" id="MobiDB-lite"/>
    </source>
</evidence>
<dbReference type="OrthoDB" id="8162819at2"/>
<name>A0A1H6CID5_9HYPH</name>
<feature type="region of interest" description="Disordered" evidence="1">
    <location>
        <begin position="93"/>
        <end position="120"/>
    </location>
</feature>
<evidence type="ECO:0000313" key="4">
    <source>
        <dbReference type="Proteomes" id="UP000236743"/>
    </source>
</evidence>
<feature type="compositionally biased region" description="Pro residues" evidence="1">
    <location>
        <begin position="109"/>
        <end position="120"/>
    </location>
</feature>
<feature type="chain" id="PRO_5009294880" description="Beta-barrel assembly machine subunit BamF" evidence="2">
    <location>
        <begin position="26"/>
        <end position="120"/>
    </location>
</feature>
<dbReference type="EMBL" id="FNUY01000010">
    <property type="protein sequence ID" value="SEG72435.1"/>
    <property type="molecule type" value="Genomic_DNA"/>
</dbReference>
<evidence type="ECO:0008006" key="5">
    <source>
        <dbReference type="Google" id="ProtNLM"/>
    </source>
</evidence>
<proteinExistence type="predicted"/>
<accession>A0A1H6CID5</accession>
<dbReference type="AlphaFoldDB" id="A0A1H6CID5"/>
<keyword evidence="4" id="KW-1185">Reference proteome</keyword>
<reference evidence="3 4" key="1">
    <citation type="submission" date="2016-10" db="EMBL/GenBank/DDBJ databases">
        <authorList>
            <person name="de Groot N.N."/>
        </authorList>
    </citation>
    <scope>NUCLEOTIDE SEQUENCE [LARGE SCALE GENOMIC DNA]</scope>
    <source>
        <strain evidence="3 4">DSM 26656</strain>
    </source>
</reference>
<dbReference type="Proteomes" id="UP000236743">
    <property type="component" value="Unassembled WGS sequence"/>
</dbReference>
<keyword evidence="2" id="KW-0732">Signal</keyword>
<evidence type="ECO:0000313" key="3">
    <source>
        <dbReference type="EMBL" id="SEG72435.1"/>
    </source>
</evidence>
<feature type="signal peptide" evidence="2">
    <location>
        <begin position="1"/>
        <end position="25"/>
    </location>
</feature>